<reference evidence="3" key="1">
    <citation type="submission" date="2014-04" db="EMBL/GenBank/DDBJ databases">
        <title>Evolutionary Origins and Diversification of the Mycorrhizal Mutualists.</title>
        <authorList>
            <consortium name="DOE Joint Genome Institute"/>
            <consortium name="Mycorrhizal Genomics Consortium"/>
            <person name="Kohler A."/>
            <person name="Kuo A."/>
            <person name="Nagy L.G."/>
            <person name="Floudas D."/>
            <person name="Copeland A."/>
            <person name="Barry K.W."/>
            <person name="Cichocki N."/>
            <person name="Veneault-Fourrey C."/>
            <person name="LaButti K."/>
            <person name="Lindquist E.A."/>
            <person name="Lipzen A."/>
            <person name="Lundell T."/>
            <person name="Morin E."/>
            <person name="Murat C."/>
            <person name="Riley R."/>
            <person name="Ohm R."/>
            <person name="Sun H."/>
            <person name="Tunlid A."/>
            <person name="Henrissat B."/>
            <person name="Grigoriev I.V."/>
            <person name="Hibbett D.S."/>
            <person name="Martin F."/>
        </authorList>
    </citation>
    <scope>NUCLEOTIDE SEQUENCE [LARGE SCALE GENOMIC DNA]</scope>
    <source>
        <strain evidence="3">FD-334 SS-4</strain>
    </source>
</reference>
<proteinExistence type="predicted"/>
<dbReference type="Proteomes" id="UP000054270">
    <property type="component" value="Unassembled WGS sequence"/>
</dbReference>
<gene>
    <name evidence="2" type="ORF">HYPSUDRAFT_42131</name>
</gene>
<name>A0A0D2L3E5_HYPSF</name>
<evidence type="ECO:0000256" key="1">
    <source>
        <dbReference type="SAM" id="Phobius"/>
    </source>
</evidence>
<keyword evidence="3" id="KW-1185">Reference proteome</keyword>
<dbReference type="AlphaFoldDB" id="A0A0D2L3E5"/>
<evidence type="ECO:0000313" key="2">
    <source>
        <dbReference type="EMBL" id="KJA21282.1"/>
    </source>
</evidence>
<evidence type="ECO:0000313" key="3">
    <source>
        <dbReference type="Proteomes" id="UP000054270"/>
    </source>
</evidence>
<accession>A0A0D2L3E5</accession>
<keyword evidence="1" id="KW-0812">Transmembrane</keyword>
<feature type="transmembrane region" description="Helical" evidence="1">
    <location>
        <begin position="35"/>
        <end position="65"/>
    </location>
</feature>
<keyword evidence="1" id="KW-0472">Membrane</keyword>
<keyword evidence="1" id="KW-1133">Transmembrane helix</keyword>
<protein>
    <submittedName>
        <fullName evidence="2">Uncharacterized protein</fullName>
    </submittedName>
</protein>
<organism evidence="2 3">
    <name type="scientific">Hypholoma sublateritium (strain FD-334 SS-4)</name>
    <dbReference type="NCBI Taxonomy" id="945553"/>
    <lineage>
        <taxon>Eukaryota</taxon>
        <taxon>Fungi</taxon>
        <taxon>Dikarya</taxon>
        <taxon>Basidiomycota</taxon>
        <taxon>Agaricomycotina</taxon>
        <taxon>Agaricomycetes</taxon>
        <taxon>Agaricomycetidae</taxon>
        <taxon>Agaricales</taxon>
        <taxon>Agaricineae</taxon>
        <taxon>Strophariaceae</taxon>
        <taxon>Hypholoma</taxon>
    </lineage>
</organism>
<sequence>MARAMFSRLSLRVFQLIEEIGRASAQIFSFLIFPIALVCAHVLFVLHALVNLQAVSMLFILVLGLHTL</sequence>
<dbReference type="EMBL" id="KN817559">
    <property type="protein sequence ID" value="KJA21282.1"/>
    <property type="molecule type" value="Genomic_DNA"/>
</dbReference>